<evidence type="ECO:0000259" key="2">
    <source>
        <dbReference type="PROSITE" id="PS50022"/>
    </source>
</evidence>
<dbReference type="Proteomes" id="UP001597120">
    <property type="component" value="Unassembled WGS sequence"/>
</dbReference>
<dbReference type="InterPro" id="IPR012854">
    <property type="entry name" value="Cu_amine_oxidase-like_N"/>
</dbReference>
<dbReference type="RefSeq" id="WP_379288802.1">
    <property type="nucleotide sequence ID" value="NZ_JBHTIU010000041.1"/>
</dbReference>
<protein>
    <submittedName>
        <fullName evidence="3">Discoidin domain-containing protein</fullName>
    </submittedName>
</protein>
<dbReference type="InterPro" id="IPR036582">
    <property type="entry name" value="Mao_N_sf"/>
</dbReference>
<evidence type="ECO:0000256" key="1">
    <source>
        <dbReference type="ARBA" id="ARBA00004196"/>
    </source>
</evidence>
<dbReference type="PROSITE" id="PS51257">
    <property type="entry name" value="PROKAR_LIPOPROTEIN"/>
    <property type="match status" value="1"/>
</dbReference>
<evidence type="ECO:0000313" key="4">
    <source>
        <dbReference type="Proteomes" id="UP001597120"/>
    </source>
</evidence>
<comment type="caution">
    <text evidence="3">The sequence shown here is derived from an EMBL/GenBank/DDBJ whole genome shotgun (WGS) entry which is preliminary data.</text>
</comment>
<dbReference type="Gene3D" id="2.60.120.260">
    <property type="entry name" value="Galactose-binding domain-like"/>
    <property type="match status" value="1"/>
</dbReference>
<evidence type="ECO:0000313" key="3">
    <source>
        <dbReference type="EMBL" id="MFD0870229.1"/>
    </source>
</evidence>
<organism evidence="3 4">
    <name type="scientific">Paenibacillus residui</name>
    <dbReference type="NCBI Taxonomy" id="629724"/>
    <lineage>
        <taxon>Bacteria</taxon>
        <taxon>Bacillati</taxon>
        <taxon>Bacillota</taxon>
        <taxon>Bacilli</taxon>
        <taxon>Bacillales</taxon>
        <taxon>Paenibacillaceae</taxon>
        <taxon>Paenibacillus</taxon>
    </lineage>
</organism>
<dbReference type="PANTHER" id="PTHR38045:SF1">
    <property type="entry name" value="HEPARINASE II_III-LIKE PROTEIN"/>
    <property type="match status" value="1"/>
</dbReference>
<feature type="domain" description="F5/8 type C" evidence="2">
    <location>
        <begin position="1157"/>
        <end position="1301"/>
    </location>
</feature>
<dbReference type="PANTHER" id="PTHR38045">
    <property type="entry name" value="CHROMOSOME 1, WHOLE GENOME SHOTGUN SEQUENCE"/>
    <property type="match status" value="1"/>
</dbReference>
<reference evidence="4" key="1">
    <citation type="journal article" date="2019" name="Int. J. Syst. Evol. Microbiol.">
        <title>The Global Catalogue of Microorganisms (GCM) 10K type strain sequencing project: providing services to taxonomists for standard genome sequencing and annotation.</title>
        <authorList>
            <consortium name="The Broad Institute Genomics Platform"/>
            <consortium name="The Broad Institute Genome Sequencing Center for Infectious Disease"/>
            <person name="Wu L."/>
            <person name="Ma J."/>
        </authorList>
    </citation>
    <scope>NUCLEOTIDE SEQUENCE [LARGE SCALE GENOMIC DNA]</scope>
    <source>
        <strain evidence="4">CCUG 57263</strain>
    </source>
</reference>
<dbReference type="EMBL" id="JBHTIU010000041">
    <property type="protein sequence ID" value="MFD0870229.1"/>
    <property type="molecule type" value="Genomic_DNA"/>
</dbReference>
<sequence length="1307" mass="145121">MSARRKWLRSISLLLSIVIGCSGIVGVLPAAAASPIGVYLYQDFENYTGTGTPPSGFEMTGISDVKKSSGALRNEHTAPNGTSVALRIEEAVADQPDVGLAKRFGADDLTGEIIFDFDIKSLDSNGSKFFEIKDSGNKGITLGNLGADGILRVEGNKVPLNPNQWYRLSVAIDFRPDVQTVSVYVDGVKKLDSVVLKNGNQAVGINYVRVRAKRSPQADLTPDVTGSNNFTTLLDNMRMYSGTELKTMEELQAIQVPDSLMDFDNDLGISVQDRLAGALAMVVDSPNVLMDNVKTAHAIDEPNIPRRIEGTVVVPLRFVGRSFGVDVEVHGKSARVKMNGRNVTVTKNHAVIAGEVYPDAHIQFTSDDVMVPLDMAGKILQKQVYTDYKGRGLIVIGDTARPFDDALDRVDESVKPKDNEKFFIEEAIKEIVYDRPSGEEAMARLRSNDAAHPRILATSSDFARVKSMVQSGEATIVKWYEDIQKQGEKHLNMALPTDDLPDGRRMIGSRQVGPLVINLGMLYHLSDDAAKKEQYKQRIWDEVYTVSQFPSWNEENEFLNTAEFMEGLAIAYDWLYDAWTPEQRQILEDAIINKGLVKTLEAYNKNVWWIRTYPRTNNWNAVCNGASVLALMAIGDVEKEIVLPSNEKVTMEQFGGKILDIAFNALEDFILLEFTPDGAWAEGPSYWKYTLEYIVRFISSLETALGTSYGYDQTPGLNKTGYFPTYLSGAVGSLNYGDASNNKVMAAEELWIAKKYGDRLLASVHLDNKIKYRNAGTEFEMLWYEPDFYLPGQTLELDQYFSGTEVATFRSKWDDPNTSFLGLKAGNNVVSHGHYDLGSFVFEALGQQWAIDLGKDDYNLPGYSNYDKERLTYYRLNPEGHNTLVINPDGGAQQNIKAFAKIEKTESKPLGGFAIANLTEAYNKHVSSAKRGVMLASNRTRATIQDEVSFLNPSTAYWFMHTEADIQVSDDGQSAILTKGGEKLWVGLNSDAHDASGRPIEAKLGVMDAKPLPESPNPPKQHQNEGIRKLFVKLDEVKDMRITVTLIPIVGALEDTDTSFTSVPLDQWTIADGELTIPVVQSVSIDGEPLPSFNGQTFSYDIRLPLDRTNVPVVEAVYDHTLYNVQVVPADDVPGIARLIVSSVQSPEIKSIYYFNFKLTPLDGEEERLTELPVAAVSASASQADKGNTEDKAIDGNFDTYWGAEGDQWIMLDLGEAKTVNSVGIAFIRGNERSFKYEIETSLDGETWYKAFTGTSSGESLDIEKTYLRQHDARYVRITGHGNSVNQWNSYAEVRVYQLQYIEEGSF</sequence>
<dbReference type="InterPro" id="IPR012480">
    <property type="entry name" value="Hepar_II_III_C"/>
</dbReference>
<dbReference type="InterPro" id="IPR000421">
    <property type="entry name" value="FA58C"/>
</dbReference>
<gene>
    <name evidence="3" type="ORF">ACFQ03_13790</name>
</gene>
<dbReference type="InterPro" id="IPR008979">
    <property type="entry name" value="Galactose-bd-like_sf"/>
</dbReference>
<dbReference type="Gene3D" id="2.70.98.70">
    <property type="match status" value="1"/>
</dbReference>
<keyword evidence="4" id="KW-1185">Reference proteome</keyword>
<dbReference type="Pfam" id="PF00754">
    <property type="entry name" value="F5_F8_type_C"/>
    <property type="match status" value="1"/>
</dbReference>
<accession>A0ABW3DDB9</accession>
<dbReference type="Gene3D" id="1.50.10.100">
    <property type="entry name" value="Chondroitin AC/alginate lyase"/>
    <property type="match status" value="1"/>
</dbReference>
<proteinExistence type="predicted"/>
<dbReference type="SUPFAM" id="SSF48230">
    <property type="entry name" value="Chondroitin AC/alginate lyase"/>
    <property type="match status" value="1"/>
</dbReference>
<dbReference type="Pfam" id="PF07833">
    <property type="entry name" value="Cu_amine_oxidN1"/>
    <property type="match status" value="1"/>
</dbReference>
<dbReference type="SUPFAM" id="SSF49899">
    <property type="entry name" value="Concanavalin A-like lectins/glucanases"/>
    <property type="match status" value="1"/>
</dbReference>
<name>A0ABW3DDB9_9BACL</name>
<dbReference type="InterPro" id="IPR008929">
    <property type="entry name" value="Chondroitin_lyas"/>
</dbReference>
<dbReference type="SUPFAM" id="SSF49785">
    <property type="entry name" value="Galactose-binding domain-like"/>
    <property type="match status" value="1"/>
</dbReference>
<dbReference type="Pfam" id="PF07940">
    <property type="entry name" value="Hepar_II_III_C"/>
    <property type="match status" value="1"/>
</dbReference>
<dbReference type="SUPFAM" id="SSF55383">
    <property type="entry name" value="Copper amine oxidase, domain N"/>
    <property type="match status" value="1"/>
</dbReference>
<dbReference type="InterPro" id="IPR013320">
    <property type="entry name" value="ConA-like_dom_sf"/>
</dbReference>
<dbReference type="PROSITE" id="PS50022">
    <property type="entry name" value="FA58C_3"/>
    <property type="match status" value="1"/>
</dbReference>
<comment type="subcellular location">
    <subcellularLocation>
        <location evidence="1">Cell envelope</location>
    </subcellularLocation>
</comment>